<proteinExistence type="predicted"/>
<dbReference type="InterPro" id="IPR051617">
    <property type="entry name" value="UNC-93-like_regulator"/>
</dbReference>
<dbReference type="EMBL" id="JAABOA010000839">
    <property type="protein sequence ID" value="KAF9583021.1"/>
    <property type="molecule type" value="Genomic_DNA"/>
</dbReference>
<dbReference type="InterPro" id="IPR036259">
    <property type="entry name" value="MFS_trans_sf"/>
</dbReference>
<dbReference type="GO" id="GO:0022857">
    <property type="term" value="F:transmembrane transporter activity"/>
    <property type="evidence" value="ECO:0007669"/>
    <property type="project" value="InterPro"/>
</dbReference>
<dbReference type="GO" id="GO:0016020">
    <property type="term" value="C:membrane"/>
    <property type="evidence" value="ECO:0007669"/>
    <property type="project" value="UniProtKB-SubCell"/>
</dbReference>
<feature type="transmembrane region" description="Helical" evidence="5">
    <location>
        <begin position="98"/>
        <end position="117"/>
    </location>
</feature>
<dbReference type="Proteomes" id="UP000780801">
    <property type="component" value="Unassembled WGS sequence"/>
</dbReference>
<dbReference type="PANTHER" id="PTHR23294">
    <property type="entry name" value="ET TRANSLATION PRODUCT-RELATED"/>
    <property type="match status" value="1"/>
</dbReference>
<evidence type="ECO:0000256" key="4">
    <source>
        <dbReference type="ARBA" id="ARBA00023136"/>
    </source>
</evidence>
<dbReference type="Gene3D" id="1.20.1250.20">
    <property type="entry name" value="MFS general substrate transporter like domains"/>
    <property type="match status" value="1"/>
</dbReference>
<organism evidence="6 7">
    <name type="scientific">Lunasporangiospora selenospora</name>
    <dbReference type="NCBI Taxonomy" id="979761"/>
    <lineage>
        <taxon>Eukaryota</taxon>
        <taxon>Fungi</taxon>
        <taxon>Fungi incertae sedis</taxon>
        <taxon>Mucoromycota</taxon>
        <taxon>Mortierellomycotina</taxon>
        <taxon>Mortierellomycetes</taxon>
        <taxon>Mortierellales</taxon>
        <taxon>Mortierellaceae</taxon>
        <taxon>Lunasporangiospora</taxon>
    </lineage>
</organism>
<evidence type="ECO:0000256" key="3">
    <source>
        <dbReference type="ARBA" id="ARBA00022989"/>
    </source>
</evidence>
<dbReference type="SUPFAM" id="SSF103473">
    <property type="entry name" value="MFS general substrate transporter"/>
    <property type="match status" value="1"/>
</dbReference>
<evidence type="ECO:0000256" key="5">
    <source>
        <dbReference type="SAM" id="Phobius"/>
    </source>
</evidence>
<comment type="caution">
    <text evidence="6">The sequence shown here is derived from an EMBL/GenBank/DDBJ whole genome shotgun (WGS) entry which is preliminary data.</text>
</comment>
<feature type="transmembrane region" description="Helical" evidence="5">
    <location>
        <begin position="349"/>
        <end position="366"/>
    </location>
</feature>
<sequence length="474" mass="52080">MVRLADPLTQIIVLGLICFCCPGMFNALQGTGTYGLDPKDTDVGNRAGTSLSLVFAASSLFAGALFNILGHRVLLLLGGLTYVLYVGSFLAYSAIKSIVFVVISSCLLGVGAGWLWCAQGAIMMGYPEEGEKGKYFSIFWTIFNLGGVLGNVIPLGIQWNDGKSGASNGSYIGYMVVMTLGSFMTLLLLPISKVHRKDGSPVVKIKYSNPILELKSVFALFKDWRMLALIPMFFTSNWVYTYQFTGFNAPNFTGRTRSMNSMFYWLAQIFASIIYGAFLDRAQWTRQTRARYGLILLAAACAATWVGGIVFQRTFGPQSAIFDDVEAKDWVKNPKDYHNIDLVKNTSEYLGPFFLYFFYGVVDSMYQGYSYWLMGALTNDTNQAARFAGFYKFIQNLGGVLAPVVQTSVIGNAPSQGANIQNASTRGMGEIIICVVLVFIGVIGAIPVAWKAVQNTTIEEDDGEKQETFEEVKA</sequence>
<evidence type="ECO:0000256" key="1">
    <source>
        <dbReference type="ARBA" id="ARBA00004141"/>
    </source>
</evidence>
<feature type="transmembrane region" description="Helical" evidence="5">
    <location>
        <begin position="431"/>
        <end position="450"/>
    </location>
</feature>
<feature type="transmembrane region" description="Helical" evidence="5">
    <location>
        <begin position="171"/>
        <end position="191"/>
    </location>
</feature>
<dbReference type="PANTHER" id="PTHR23294:SF59">
    <property type="entry name" value="UNC93-LIKE PROTEIN C922.05C"/>
    <property type="match status" value="1"/>
</dbReference>
<keyword evidence="7" id="KW-1185">Reference proteome</keyword>
<evidence type="ECO:0000313" key="6">
    <source>
        <dbReference type="EMBL" id="KAF9583021.1"/>
    </source>
</evidence>
<dbReference type="OrthoDB" id="196103at2759"/>
<accession>A0A9P6FXQ0</accession>
<feature type="transmembrane region" description="Helical" evidence="5">
    <location>
        <begin position="262"/>
        <end position="280"/>
    </location>
</feature>
<dbReference type="Pfam" id="PF07690">
    <property type="entry name" value="MFS_1"/>
    <property type="match status" value="1"/>
</dbReference>
<evidence type="ECO:0000313" key="7">
    <source>
        <dbReference type="Proteomes" id="UP000780801"/>
    </source>
</evidence>
<comment type="subcellular location">
    <subcellularLocation>
        <location evidence="1">Membrane</location>
        <topology evidence="1">Multi-pass membrane protein</topology>
    </subcellularLocation>
</comment>
<reference evidence="6" key="1">
    <citation type="journal article" date="2020" name="Fungal Divers.">
        <title>Resolving the Mortierellaceae phylogeny through synthesis of multi-gene phylogenetics and phylogenomics.</title>
        <authorList>
            <person name="Vandepol N."/>
            <person name="Liber J."/>
            <person name="Desiro A."/>
            <person name="Na H."/>
            <person name="Kennedy M."/>
            <person name="Barry K."/>
            <person name="Grigoriev I.V."/>
            <person name="Miller A.N."/>
            <person name="O'Donnell K."/>
            <person name="Stajich J.E."/>
            <person name="Bonito G."/>
        </authorList>
    </citation>
    <scope>NUCLEOTIDE SEQUENCE</scope>
    <source>
        <strain evidence="6">KOD1015</strain>
    </source>
</reference>
<feature type="transmembrane region" description="Helical" evidence="5">
    <location>
        <begin position="292"/>
        <end position="311"/>
    </location>
</feature>
<dbReference type="InterPro" id="IPR011701">
    <property type="entry name" value="MFS"/>
</dbReference>
<feature type="transmembrane region" description="Helical" evidence="5">
    <location>
        <begin position="138"/>
        <end position="159"/>
    </location>
</feature>
<feature type="transmembrane region" description="Helical" evidence="5">
    <location>
        <begin position="47"/>
        <end position="66"/>
    </location>
</feature>
<feature type="transmembrane region" description="Helical" evidence="5">
    <location>
        <begin position="224"/>
        <end position="242"/>
    </location>
</feature>
<protein>
    <submittedName>
        <fullName evidence="6">Uncharacterized protein</fullName>
    </submittedName>
</protein>
<evidence type="ECO:0000256" key="2">
    <source>
        <dbReference type="ARBA" id="ARBA00022692"/>
    </source>
</evidence>
<feature type="transmembrane region" description="Helical" evidence="5">
    <location>
        <begin position="73"/>
        <end position="92"/>
    </location>
</feature>
<keyword evidence="2 5" id="KW-0812">Transmembrane</keyword>
<dbReference type="AlphaFoldDB" id="A0A9P6FXQ0"/>
<gene>
    <name evidence="6" type="ORF">BGW38_010401</name>
</gene>
<keyword evidence="4 5" id="KW-0472">Membrane</keyword>
<name>A0A9P6FXQ0_9FUNG</name>
<keyword evidence="3 5" id="KW-1133">Transmembrane helix</keyword>
<feature type="transmembrane region" description="Helical" evidence="5">
    <location>
        <begin position="7"/>
        <end position="27"/>
    </location>
</feature>